<feature type="binding site" evidence="6">
    <location>
        <position position="14"/>
    </location>
    <ligand>
        <name>ATP</name>
        <dbReference type="ChEBI" id="CHEBI:30616"/>
    </ligand>
</feature>
<feature type="binding site" evidence="6">
    <location>
        <begin position="333"/>
        <end position="337"/>
    </location>
    <ligand>
        <name>ATP</name>
        <dbReference type="ChEBI" id="CHEBI:30616"/>
    </ligand>
</feature>
<reference evidence="8" key="1">
    <citation type="submission" date="2017-02" db="EMBL/GenBank/DDBJ databases">
        <title>Delving into the versatile metabolic prowess of the omnipresent phylum Bacteroidetes.</title>
        <authorList>
            <person name="Nobu M.K."/>
            <person name="Mei R."/>
            <person name="Narihiro T."/>
            <person name="Kuroda K."/>
            <person name="Liu W.-T."/>
        </authorList>
    </citation>
    <scope>NUCLEOTIDE SEQUENCE</scope>
    <source>
        <strain evidence="8">ADurb.Bin276</strain>
    </source>
</reference>
<feature type="site" description="Transition state stabilizer" evidence="6">
    <location>
        <position position="244"/>
    </location>
</feature>
<name>A0A1V5SYY5_9BACT</name>
<comment type="function">
    <text evidence="6">Catalyzes the formation of acetyl phosphate from acetate and ATP. Can also catalyze the reverse reaction.</text>
</comment>
<evidence type="ECO:0000256" key="6">
    <source>
        <dbReference type="HAMAP-Rule" id="MF_00020"/>
    </source>
</evidence>
<gene>
    <name evidence="6 8" type="primary">ackA</name>
    <name evidence="8" type="ORF">BWY41_00779</name>
</gene>
<dbReference type="PRINTS" id="PR00471">
    <property type="entry name" value="ACETATEKNASE"/>
</dbReference>
<feature type="site" description="Transition state stabilizer" evidence="6">
    <location>
        <position position="183"/>
    </location>
</feature>
<dbReference type="PIRSF" id="PIRSF000722">
    <property type="entry name" value="Acetate_prop_kin"/>
    <property type="match status" value="1"/>
</dbReference>
<comment type="similarity">
    <text evidence="1 6 7">Belongs to the acetokinase family.</text>
</comment>
<keyword evidence="5 6" id="KW-0067">ATP-binding</keyword>
<dbReference type="EMBL" id="MWBQ01000047">
    <property type="protein sequence ID" value="OQA59750.1"/>
    <property type="molecule type" value="Genomic_DNA"/>
</dbReference>
<feature type="active site" description="Proton donor/acceptor" evidence="6">
    <location>
        <position position="151"/>
    </location>
</feature>
<evidence type="ECO:0000256" key="4">
    <source>
        <dbReference type="ARBA" id="ARBA00022777"/>
    </source>
</evidence>
<feature type="binding site" evidence="6">
    <location>
        <position position="7"/>
    </location>
    <ligand>
        <name>Mg(2+)</name>
        <dbReference type="ChEBI" id="CHEBI:18420"/>
    </ligand>
</feature>
<dbReference type="InterPro" id="IPR023865">
    <property type="entry name" value="Aliphatic_acid_kinase_CS"/>
</dbReference>
<dbReference type="GO" id="GO:0005524">
    <property type="term" value="F:ATP binding"/>
    <property type="evidence" value="ECO:0007669"/>
    <property type="project" value="UniProtKB-KW"/>
</dbReference>
<comment type="subcellular location">
    <subcellularLocation>
        <location evidence="6">Cytoplasm</location>
    </subcellularLocation>
</comment>
<dbReference type="InterPro" id="IPR000890">
    <property type="entry name" value="Aliphatic_acid_kin_short-chain"/>
</dbReference>
<dbReference type="Pfam" id="PF00871">
    <property type="entry name" value="Acetate_kinase"/>
    <property type="match status" value="1"/>
</dbReference>
<comment type="cofactor">
    <cofactor evidence="6">
        <name>Mg(2+)</name>
        <dbReference type="ChEBI" id="CHEBI:18420"/>
    </cofactor>
    <cofactor evidence="6">
        <name>Mn(2+)</name>
        <dbReference type="ChEBI" id="CHEBI:29035"/>
    </cofactor>
    <text evidence="6">Mg(2+). Can also accept Mn(2+).</text>
</comment>
<comment type="caution">
    <text evidence="8">The sequence shown here is derived from an EMBL/GenBank/DDBJ whole genome shotgun (WGS) entry which is preliminary data.</text>
</comment>
<comment type="pathway">
    <text evidence="6">Metabolic intermediate biosynthesis; acetyl-CoA biosynthesis; acetyl-CoA from acetate: step 1/2.</text>
</comment>
<evidence type="ECO:0000256" key="1">
    <source>
        <dbReference type="ARBA" id="ARBA00008748"/>
    </source>
</evidence>
<dbReference type="NCBIfam" id="TIGR00016">
    <property type="entry name" value="ackA"/>
    <property type="match status" value="1"/>
</dbReference>
<dbReference type="CDD" id="cd24010">
    <property type="entry name" value="ASKHA_NBD_AcK_PK"/>
    <property type="match status" value="1"/>
</dbReference>
<dbReference type="Proteomes" id="UP000485569">
    <property type="component" value="Unassembled WGS sequence"/>
</dbReference>
<dbReference type="EC" id="2.7.2.1" evidence="6"/>
<feature type="binding site" evidence="6">
    <location>
        <begin position="286"/>
        <end position="288"/>
    </location>
    <ligand>
        <name>ATP</name>
        <dbReference type="ChEBI" id="CHEBI:30616"/>
    </ligand>
</feature>
<dbReference type="InterPro" id="IPR004372">
    <property type="entry name" value="Ac/propionate_kinase"/>
</dbReference>
<feature type="binding site" evidence="6">
    <location>
        <position position="94"/>
    </location>
    <ligand>
        <name>substrate</name>
    </ligand>
</feature>
<dbReference type="InterPro" id="IPR043129">
    <property type="entry name" value="ATPase_NBD"/>
</dbReference>
<comment type="subunit">
    <text evidence="6">Homodimer.</text>
</comment>
<dbReference type="HAMAP" id="MF_00020">
    <property type="entry name" value="Acetate_kinase"/>
    <property type="match status" value="1"/>
</dbReference>
<dbReference type="PANTHER" id="PTHR21060:SF15">
    <property type="entry name" value="ACETATE KINASE-RELATED"/>
    <property type="match status" value="1"/>
</dbReference>
<evidence type="ECO:0000256" key="2">
    <source>
        <dbReference type="ARBA" id="ARBA00022679"/>
    </source>
</evidence>
<evidence type="ECO:0000256" key="3">
    <source>
        <dbReference type="ARBA" id="ARBA00022741"/>
    </source>
</evidence>
<comment type="catalytic activity">
    <reaction evidence="6">
        <text>acetate + ATP = acetyl phosphate + ADP</text>
        <dbReference type="Rhea" id="RHEA:11352"/>
        <dbReference type="ChEBI" id="CHEBI:22191"/>
        <dbReference type="ChEBI" id="CHEBI:30089"/>
        <dbReference type="ChEBI" id="CHEBI:30616"/>
        <dbReference type="ChEBI" id="CHEBI:456216"/>
        <dbReference type="EC" id="2.7.2.1"/>
    </reaction>
</comment>
<dbReference type="Gene3D" id="3.30.420.40">
    <property type="match status" value="2"/>
</dbReference>
<feature type="binding site" evidence="6">
    <location>
        <begin position="211"/>
        <end position="215"/>
    </location>
    <ligand>
        <name>ATP</name>
        <dbReference type="ChEBI" id="CHEBI:30616"/>
    </ligand>
</feature>
<dbReference type="GO" id="GO:0008776">
    <property type="term" value="F:acetate kinase activity"/>
    <property type="evidence" value="ECO:0007669"/>
    <property type="project" value="UniProtKB-UniRule"/>
</dbReference>
<dbReference type="SUPFAM" id="SSF53067">
    <property type="entry name" value="Actin-like ATPase domain"/>
    <property type="match status" value="2"/>
</dbReference>
<sequence length="403" mass="44691">MNILVVNCGSSTVKYELLSMNDNTDNQVIAKGLVERIGIPGSRLEYKTNHQVSYSKEREVPNHRIALEWIIEVMTDPEIGVIKDPSEIDAVGHRVVHGGEKFTASILIDNEVLKTIRACSELAPLHNPPNISGIEACQALMPKAPQIAVFDTAFHGTIPEFAYIYAIPYEYYEKYGIRRYGFHGTSHRYVAGRAAKMMGKDLSELRLITCHMGSGVSFTAIKNGKSIDTSMGFTPLEGLVMGTRTGDLDPYILLYLMEKENLSTKEMDQILNKKSGVVGISGLSSDTRDIEAAAPTNHRAQLTLDIIAYRAKKYIGAYYAILGDLDGIVFTAGIGENSSYIRKTICEGLEPLGISIDNDKNTVKRKEAFINSDQSKVKLMVIPTNEELMIALDTYQFVHDLER</sequence>
<dbReference type="GO" id="GO:0000287">
    <property type="term" value="F:magnesium ion binding"/>
    <property type="evidence" value="ECO:0007669"/>
    <property type="project" value="UniProtKB-UniRule"/>
</dbReference>
<dbReference type="GO" id="GO:0006085">
    <property type="term" value="P:acetyl-CoA biosynthetic process"/>
    <property type="evidence" value="ECO:0007669"/>
    <property type="project" value="UniProtKB-UniRule"/>
</dbReference>
<keyword evidence="6" id="KW-0479">Metal-binding</keyword>
<dbReference type="GO" id="GO:0006083">
    <property type="term" value="P:acetate metabolic process"/>
    <property type="evidence" value="ECO:0007669"/>
    <property type="project" value="TreeGrafter"/>
</dbReference>
<keyword evidence="6" id="KW-0963">Cytoplasm</keyword>
<dbReference type="UniPathway" id="UPA00340">
    <property type="reaction ID" value="UER00458"/>
</dbReference>
<evidence type="ECO:0000256" key="5">
    <source>
        <dbReference type="ARBA" id="ARBA00022840"/>
    </source>
</evidence>
<feature type="binding site" evidence="6">
    <location>
        <position position="386"/>
    </location>
    <ligand>
        <name>Mg(2+)</name>
        <dbReference type="ChEBI" id="CHEBI:18420"/>
    </ligand>
</feature>
<evidence type="ECO:0000313" key="8">
    <source>
        <dbReference type="EMBL" id="OQA59750.1"/>
    </source>
</evidence>
<dbReference type="GO" id="GO:0005737">
    <property type="term" value="C:cytoplasm"/>
    <property type="evidence" value="ECO:0007669"/>
    <property type="project" value="UniProtKB-SubCell"/>
</dbReference>
<protein>
    <recommendedName>
        <fullName evidence="6">Acetate kinase</fullName>
        <ecNumber evidence="6">2.7.2.1</ecNumber>
    </recommendedName>
    <alternativeName>
        <fullName evidence="6">Acetokinase</fullName>
    </alternativeName>
</protein>
<accession>A0A1V5SYY5</accession>
<keyword evidence="6" id="KW-0460">Magnesium</keyword>
<proteinExistence type="inferred from homology"/>
<evidence type="ECO:0000256" key="7">
    <source>
        <dbReference type="RuleBase" id="RU003835"/>
    </source>
</evidence>
<dbReference type="AlphaFoldDB" id="A0A1V5SYY5"/>
<keyword evidence="4 6" id="KW-0418">Kinase</keyword>
<organism evidence="8">
    <name type="scientific">Candidatus Atribacter allofermentans</name>
    <dbReference type="NCBI Taxonomy" id="1852833"/>
    <lineage>
        <taxon>Bacteria</taxon>
        <taxon>Pseudomonadati</taxon>
        <taxon>Atribacterota</taxon>
        <taxon>Atribacteria</taxon>
        <taxon>Atribacterales</taxon>
        <taxon>Atribacteraceae</taxon>
        <taxon>Atribacter</taxon>
    </lineage>
</organism>
<keyword evidence="3 6" id="KW-0547">Nucleotide-binding</keyword>
<dbReference type="PANTHER" id="PTHR21060">
    <property type="entry name" value="ACETATE KINASE"/>
    <property type="match status" value="1"/>
</dbReference>
<dbReference type="PROSITE" id="PS01075">
    <property type="entry name" value="ACETATE_KINASE_1"/>
    <property type="match status" value="1"/>
</dbReference>
<keyword evidence="2 6" id="KW-0808">Transferase</keyword>